<accession>A0ABM0KBF1</accession>
<keyword evidence="2" id="KW-1185">Reference proteome</keyword>
<dbReference type="Proteomes" id="UP000694888">
    <property type="component" value="Unplaced"/>
</dbReference>
<keyword evidence="1" id="KW-0175">Coiled coil</keyword>
<reference evidence="3" key="1">
    <citation type="submission" date="2025-08" db="UniProtKB">
        <authorList>
            <consortium name="RefSeq"/>
        </authorList>
    </citation>
    <scope>IDENTIFICATION</scope>
</reference>
<sequence>MTLGKNKGESAKSLVAPYDELMRKAKVLQSGCEAEFKIFTVNQDENRVKWLNSEQKNESMEDKLKRLEAQAATLETQLKHARLQAEYELQRRKTAEKEKDDMDRQIGVIRELLVDKNSKSIIHENDRERLAAFTSNQRLSTQNDMSNTR</sequence>
<feature type="coiled-coil region" evidence="1">
    <location>
        <begin position="50"/>
        <end position="100"/>
    </location>
</feature>
<proteinExistence type="predicted"/>
<evidence type="ECO:0000256" key="1">
    <source>
        <dbReference type="SAM" id="Coils"/>
    </source>
</evidence>
<dbReference type="PANTHER" id="PTHR46199">
    <property type="entry name" value="RAC GTPASE-ACTIVATING PROTEIN 1"/>
    <property type="match status" value="1"/>
</dbReference>
<evidence type="ECO:0000313" key="2">
    <source>
        <dbReference type="Proteomes" id="UP000694888"/>
    </source>
</evidence>
<organism evidence="2 3">
    <name type="scientific">Aplysia californica</name>
    <name type="common">California sea hare</name>
    <dbReference type="NCBI Taxonomy" id="6500"/>
    <lineage>
        <taxon>Eukaryota</taxon>
        <taxon>Metazoa</taxon>
        <taxon>Spiralia</taxon>
        <taxon>Lophotrochozoa</taxon>
        <taxon>Mollusca</taxon>
        <taxon>Gastropoda</taxon>
        <taxon>Heterobranchia</taxon>
        <taxon>Euthyneura</taxon>
        <taxon>Tectipleura</taxon>
        <taxon>Aplysiida</taxon>
        <taxon>Aplysioidea</taxon>
        <taxon>Aplysiidae</taxon>
        <taxon>Aplysia</taxon>
    </lineage>
</organism>
<dbReference type="GeneID" id="101849431"/>
<protein>
    <submittedName>
        <fullName evidence="3">Rac GTPase-activating protein 1</fullName>
    </submittedName>
</protein>
<dbReference type="PANTHER" id="PTHR46199:SF3">
    <property type="entry name" value="RAC GTPASE-ACTIVATING PROTEIN 1"/>
    <property type="match status" value="1"/>
</dbReference>
<name>A0ABM0KBF1_APLCA</name>
<dbReference type="RefSeq" id="XP_005113537.2">
    <property type="nucleotide sequence ID" value="XM_005113480.3"/>
</dbReference>
<gene>
    <name evidence="3" type="primary">LOC101849431</name>
</gene>
<evidence type="ECO:0000313" key="3">
    <source>
        <dbReference type="RefSeq" id="XP_005113537.2"/>
    </source>
</evidence>